<evidence type="ECO:0000313" key="1">
    <source>
        <dbReference type="EMBL" id="KAI5682310.1"/>
    </source>
</evidence>
<accession>A0ACC0CBL0</accession>
<protein>
    <submittedName>
        <fullName evidence="1">Uncharacterized protein</fullName>
    </submittedName>
</protein>
<reference evidence="2" key="1">
    <citation type="journal article" date="2023" name="Nat. Plants">
        <title>Single-cell RNA sequencing provides a high-resolution roadmap for understanding the multicellular compartmentation of specialized metabolism.</title>
        <authorList>
            <person name="Sun S."/>
            <person name="Shen X."/>
            <person name="Li Y."/>
            <person name="Li Y."/>
            <person name="Wang S."/>
            <person name="Li R."/>
            <person name="Zhang H."/>
            <person name="Shen G."/>
            <person name="Guo B."/>
            <person name="Wei J."/>
            <person name="Xu J."/>
            <person name="St-Pierre B."/>
            <person name="Chen S."/>
            <person name="Sun C."/>
        </authorList>
    </citation>
    <scope>NUCLEOTIDE SEQUENCE [LARGE SCALE GENOMIC DNA]</scope>
</reference>
<dbReference type="EMBL" id="CM044701">
    <property type="protein sequence ID" value="KAI5682310.1"/>
    <property type="molecule type" value="Genomic_DNA"/>
</dbReference>
<dbReference type="Proteomes" id="UP001060085">
    <property type="component" value="Linkage Group LG01"/>
</dbReference>
<keyword evidence="2" id="KW-1185">Reference proteome</keyword>
<organism evidence="1 2">
    <name type="scientific">Catharanthus roseus</name>
    <name type="common">Madagascar periwinkle</name>
    <name type="synonym">Vinca rosea</name>
    <dbReference type="NCBI Taxonomy" id="4058"/>
    <lineage>
        <taxon>Eukaryota</taxon>
        <taxon>Viridiplantae</taxon>
        <taxon>Streptophyta</taxon>
        <taxon>Embryophyta</taxon>
        <taxon>Tracheophyta</taxon>
        <taxon>Spermatophyta</taxon>
        <taxon>Magnoliopsida</taxon>
        <taxon>eudicotyledons</taxon>
        <taxon>Gunneridae</taxon>
        <taxon>Pentapetalae</taxon>
        <taxon>asterids</taxon>
        <taxon>lamiids</taxon>
        <taxon>Gentianales</taxon>
        <taxon>Apocynaceae</taxon>
        <taxon>Rauvolfioideae</taxon>
        <taxon>Vinceae</taxon>
        <taxon>Catharanthinae</taxon>
        <taxon>Catharanthus</taxon>
    </lineage>
</organism>
<comment type="caution">
    <text evidence="1">The sequence shown here is derived from an EMBL/GenBank/DDBJ whole genome shotgun (WGS) entry which is preliminary data.</text>
</comment>
<proteinExistence type="predicted"/>
<sequence length="176" mass="19806">MKYCESPEYKTFCKWNKRNKNEGSEGVQGVGKHTGGSISFMEHRLMRQAYLTDRFFKSRNLEELHKHQTRDRKGVCGFSIRGVLMKFHEARQKAEEEVVAIGTLMPDDLQLLGTIAAGSEAVHLKAESNRAPVGLPLCCLEVEQRIMRRVEAAASSVCAAFDDHIRATCCTPLCCR</sequence>
<evidence type="ECO:0000313" key="2">
    <source>
        <dbReference type="Proteomes" id="UP001060085"/>
    </source>
</evidence>
<name>A0ACC0CBL0_CATRO</name>
<gene>
    <name evidence="1" type="ORF">M9H77_03538</name>
</gene>